<feature type="transmembrane region" description="Helical" evidence="7">
    <location>
        <begin position="268"/>
        <end position="291"/>
    </location>
</feature>
<reference evidence="10 11" key="1">
    <citation type="submission" date="2016-10" db="EMBL/GenBank/DDBJ databases">
        <authorList>
            <person name="de Groot N.N."/>
        </authorList>
    </citation>
    <scope>NUCLEOTIDE SEQUENCE [LARGE SCALE GENOMIC DNA]</scope>
    <source>
        <strain evidence="10 11">MON 2.2</strain>
    </source>
</reference>
<organism evidence="10 11">
    <name type="scientific">Auraticoccus monumenti</name>
    <dbReference type="NCBI Taxonomy" id="675864"/>
    <lineage>
        <taxon>Bacteria</taxon>
        <taxon>Bacillati</taxon>
        <taxon>Actinomycetota</taxon>
        <taxon>Actinomycetes</taxon>
        <taxon>Propionibacteriales</taxon>
        <taxon>Propionibacteriaceae</taxon>
        <taxon>Auraticoccus</taxon>
    </lineage>
</organism>
<feature type="transmembrane region" description="Helical" evidence="7">
    <location>
        <begin position="98"/>
        <end position="125"/>
    </location>
</feature>
<feature type="region of interest" description="Disordered" evidence="8">
    <location>
        <begin position="1"/>
        <end position="30"/>
    </location>
</feature>
<accession>A0A1G6VCB8</accession>
<feature type="transmembrane region" description="Helical" evidence="7">
    <location>
        <begin position="38"/>
        <end position="60"/>
    </location>
</feature>
<dbReference type="InterPro" id="IPR035906">
    <property type="entry name" value="MetI-like_sf"/>
</dbReference>
<keyword evidence="5 7" id="KW-1133">Transmembrane helix</keyword>
<dbReference type="SUPFAM" id="SSF161098">
    <property type="entry name" value="MetI-like"/>
    <property type="match status" value="1"/>
</dbReference>
<dbReference type="Gene3D" id="1.10.3720.10">
    <property type="entry name" value="MetI-like"/>
    <property type="match status" value="1"/>
</dbReference>
<name>A0A1G6VCB8_9ACTN</name>
<evidence type="ECO:0000256" key="5">
    <source>
        <dbReference type="ARBA" id="ARBA00022989"/>
    </source>
</evidence>
<comment type="subcellular location">
    <subcellularLocation>
        <location evidence="1 7">Cell membrane</location>
        <topology evidence="1 7">Multi-pass membrane protein</topology>
    </subcellularLocation>
</comment>
<dbReference type="EMBL" id="LT629688">
    <property type="protein sequence ID" value="SDD51151.1"/>
    <property type="molecule type" value="Genomic_DNA"/>
</dbReference>
<evidence type="ECO:0000256" key="3">
    <source>
        <dbReference type="ARBA" id="ARBA00022475"/>
    </source>
</evidence>
<dbReference type="InterPro" id="IPR000515">
    <property type="entry name" value="MetI-like"/>
</dbReference>
<dbReference type="CDD" id="cd06261">
    <property type="entry name" value="TM_PBP2"/>
    <property type="match status" value="1"/>
</dbReference>
<dbReference type="PANTHER" id="PTHR43744">
    <property type="entry name" value="ABC TRANSPORTER PERMEASE PROTEIN MG189-RELATED-RELATED"/>
    <property type="match status" value="1"/>
</dbReference>
<feature type="transmembrane region" description="Helical" evidence="7">
    <location>
        <begin position="224"/>
        <end position="248"/>
    </location>
</feature>
<comment type="similarity">
    <text evidence="7">Belongs to the binding-protein-dependent transport system permease family.</text>
</comment>
<evidence type="ECO:0000256" key="2">
    <source>
        <dbReference type="ARBA" id="ARBA00022448"/>
    </source>
</evidence>
<evidence type="ECO:0000256" key="1">
    <source>
        <dbReference type="ARBA" id="ARBA00004651"/>
    </source>
</evidence>
<feature type="domain" description="ABC transmembrane type-1" evidence="9">
    <location>
        <begin position="102"/>
        <end position="291"/>
    </location>
</feature>
<dbReference type="PROSITE" id="PS50928">
    <property type="entry name" value="ABC_TM1"/>
    <property type="match status" value="1"/>
</dbReference>
<evidence type="ECO:0000256" key="6">
    <source>
        <dbReference type="ARBA" id="ARBA00023136"/>
    </source>
</evidence>
<dbReference type="PANTHER" id="PTHR43744:SF12">
    <property type="entry name" value="ABC TRANSPORTER PERMEASE PROTEIN MG189-RELATED"/>
    <property type="match status" value="1"/>
</dbReference>
<keyword evidence="4 7" id="KW-0812">Transmembrane</keyword>
<dbReference type="Proteomes" id="UP000198546">
    <property type="component" value="Chromosome i"/>
</dbReference>
<evidence type="ECO:0000256" key="8">
    <source>
        <dbReference type="SAM" id="MobiDB-lite"/>
    </source>
</evidence>
<proteinExistence type="inferred from homology"/>
<sequence length="306" mass="33261">MTTTSETTERLPGGTTGDSPVSPRQAPGRGRRPLPGKVLFWVVMSLLTLVFIGPLAWMLLTAFKSNVESRTVPPTFFPAEPSLAAFNTLFFGDDSSPVLLWAANSFVAATAHALLVLLVSSMAGYALARMEFPFKKLLFGLIISTLFVPGFIFLMPNFLMLNRLGWLDTLWALIVPGAAGAFGVFFMRQFFAALPLELEESARIDGAGPFRIFRSIVLPNARPALVTLAVLSFLANWNDFVWPIYVLFSPERLTLPVGLSKLQGAYTTDYPVIMAGAAIASVPVLILYSFVQRYVIEGAASSGIKG</sequence>
<dbReference type="GO" id="GO:0055085">
    <property type="term" value="P:transmembrane transport"/>
    <property type="evidence" value="ECO:0007669"/>
    <property type="project" value="InterPro"/>
</dbReference>
<keyword evidence="3" id="KW-1003">Cell membrane</keyword>
<dbReference type="RefSeq" id="WP_090591390.1">
    <property type="nucleotide sequence ID" value="NZ_LT629688.1"/>
</dbReference>
<dbReference type="AlphaFoldDB" id="A0A1G6VCB8"/>
<dbReference type="Pfam" id="PF00528">
    <property type="entry name" value="BPD_transp_1"/>
    <property type="match status" value="1"/>
</dbReference>
<evidence type="ECO:0000313" key="10">
    <source>
        <dbReference type="EMBL" id="SDD51151.1"/>
    </source>
</evidence>
<dbReference type="OrthoDB" id="61122at2"/>
<protein>
    <submittedName>
        <fullName evidence="10">Carbohydrate ABC transporter membrane protein 2, CUT1 family</fullName>
    </submittedName>
</protein>
<feature type="transmembrane region" description="Helical" evidence="7">
    <location>
        <begin position="137"/>
        <end position="158"/>
    </location>
</feature>
<evidence type="ECO:0000259" key="9">
    <source>
        <dbReference type="PROSITE" id="PS50928"/>
    </source>
</evidence>
<gene>
    <name evidence="10" type="ORF">SAMN04489747_1112</name>
</gene>
<keyword evidence="2 7" id="KW-0813">Transport</keyword>
<dbReference type="GO" id="GO:0005886">
    <property type="term" value="C:plasma membrane"/>
    <property type="evidence" value="ECO:0007669"/>
    <property type="project" value="UniProtKB-SubCell"/>
</dbReference>
<dbReference type="STRING" id="675864.SAMN04489747_1112"/>
<feature type="transmembrane region" description="Helical" evidence="7">
    <location>
        <begin position="170"/>
        <end position="187"/>
    </location>
</feature>
<keyword evidence="6 7" id="KW-0472">Membrane</keyword>
<evidence type="ECO:0000256" key="4">
    <source>
        <dbReference type="ARBA" id="ARBA00022692"/>
    </source>
</evidence>
<keyword evidence="11" id="KW-1185">Reference proteome</keyword>
<evidence type="ECO:0000313" key="11">
    <source>
        <dbReference type="Proteomes" id="UP000198546"/>
    </source>
</evidence>
<evidence type="ECO:0000256" key="7">
    <source>
        <dbReference type="RuleBase" id="RU363032"/>
    </source>
</evidence>